<name>A0A9D4Z4D5_ADICA</name>
<accession>A0A9D4Z4D5</accession>
<gene>
    <name evidence="1" type="ORF">GOP47_0025210</name>
</gene>
<protein>
    <submittedName>
        <fullName evidence="1">Uncharacterized protein</fullName>
    </submittedName>
</protein>
<organism evidence="1 2">
    <name type="scientific">Adiantum capillus-veneris</name>
    <name type="common">Maidenhair fern</name>
    <dbReference type="NCBI Taxonomy" id="13818"/>
    <lineage>
        <taxon>Eukaryota</taxon>
        <taxon>Viridiplantae</taxon>
        <taxon>Streptophyta</taxon>
        <taxon>Embryophyta</taxon>
        <taxon>Tracheophyta</taxon>
        <taxon>Polypodiopsida</taxon>
        <taxon>Polypodiidae</taxon>
        <taxon>Polypodiales</taxon>
        <taxon>Pteridineae</taxon>
        <taxon>Pteridaceae</taxon>
        <taxon>Vittarioideae</taxon>
        <taxon>Adiantum</taxon>
    </lineage>
</organism>
<dbReference type="Pfam" id="PF04398">
    <property type="entry name" value="DUF538"/>
    <property type="match status" value="1"/>
</dbReference>
<dbReference type="AlphaFoldDB" id="A0A9D4Z4D5"/>
<dbReference type="Proteomes" id="UP000886520">
    <property type="component" value="Chromosome 24"/>
</dbReference>
<dbReference type="EMBL" id="JABFUD020000024">
    <property type="protein sequence ID" value="KAI5060790.1"/>
    <property type="molecule type" value="Genomic_DNA"/>
</dbReference>
<sequence>MALKQNEVSFRSLDEVPDGSLTLEGHDVCFRNASDLLEAMGLPGGLLPMENVVDCGFDKKSGLVWIRQKKPTRHFFHRIRRTVSFGTEVRAYISPNRLHSVSGVHARELLLWAPVGDVSLIDEDKLKFKTYGGISKTFPADAFAKGE</sequence>
<reference evidence="1" key="1">
    <citation type="submission" date="2021-01" db="EMBL/GenBank/DDBJ databases">
        <title>Adiantum capillus-veneris genome.</title>
        <authorList>
            <person name="Fang Y."/>
            <person name="Liao Q."/>
        </authorList>
    </citation>
    <scope>NUCLEOTIDE SEQUENCE</scope>
    <source>
        <strain evidence="1">H3</strain>
        <tissue evidence="1">Leaf</tissue>
    </source>
</reference>
<dbReference type="SUPFAM" id="SSF141562">
    <property type="entry name" value="At5g01610-like"/>
    <property type="match status" value="1"/>
</dbReference>
<proteinExistence type="predicted"/>
<keyword evidence="2" id="KW-1185">Reference proteome</keyword>
<dbReference type="InterPro" id="IPR036758">
    <property type="entry name" value="At5g01610-like"/>
</dbReference>
<evidence type="ECO:0000313" key="1">
    <source>
        <dbReference type="EMBL" id="KAI5060790.1"/>
    </source>
</evidence>
<evidence type="ECO:0000313" key="2">
    <source>
        <dbReference type="Proteomes" id="UP000886520"/>
    </source>
</evidence>
<dbReference type="InterPro" id="IPR007493">
    <property type="entry name" value="DUF538"/>
</dbReference>
<dbReference type="Gene3D" id="2.30.240.10">
    <property type="entry name" value="At5g01610-like"/>
    <property type="match status" value="1"/>
</dbReference>
<dbReference type="PANTHER" id="PTHR31676:SF160">
    <property type="entry name" value="OS01G0652700 PROTEIN"/>
    <property type="match status" value="1"/>
</dbReference>
<dbReference type="PANTHER" id="PTHR31676">
    <property type="entry name" value="T31J12.3 PROTEIN-RELATED"/>
    <property type="match status" value="1"/>
</dbReference>
<dbReference type="OrthoDB" id="1862368at2759"/>
<comment type="caution">
    <text evidence="1">The sequence shown here is derived from an EMBL/GenBank/DDBJ whole genome shotgun (WGS) entry which is preliminary data.</text>
</comment>